<dbReference type="Gramene" id="CDY72671">
    <property type="protein sequence ID" value="CDY72671"/>
    <property type="gene ID" value="GSBRNA2T00034427001"/>
</dbReference>
<evidence type="ECO:0000313" key="2">
    <source>
        <dbReference type="EMBL" id="CDY72671.1"/>
    </source>
</evidence>
<sequence>MDHQRVGSRLSCREGNKRVYVHRCESDLEKKKVERGRKHEKEGKGLWDSLKSGVSKLGFLTKDEYNQKVQNLEMVFSSIAVQIARYIVTMTSTGAILLIGFQLSG</sequence>
<name>A0A078K4H9_BRANA</name>
<reference evidence="2" key="2">
    <citation type="submission" date="2014-06" db="EMBL/GenBank/DDBJ databases">
        <authorList>
            <person name="Genoscope - CEA"/>
        </authorList>
    </citation>
    <scope>NUCLEOTIDE SEQUENCE</scope>
</reference>
<dbReference type="STRING" id="3708.A0A078K4H9"/>
<gene>
    <name evidence="2" type="primary">BnaAnng41980D</name>
    <name evidence="2" type="ORF">GSBRNA2T00034427001</name>
</gene>
<dbReference type="EMBL" id="LK052605">
    <property type="protein sequence ID" value="CDY72671.1"/>
    <property type="molecule type" value="Genomic_DNA"/>
</dbReference>
<reference evidence="2" key="1">
    <citation type="journal article" date="2014" name="Science">
        <title>Plant genetics. Early allopolyploid evolution in the post-Neolithic Brassica napus oilseed genome.</title>
        <authorList>
            <person name="Chalhoub B."/>
            <person name="Denoeud F."/>
            <person name="Liu S."/>
            <person name="Parkin I.A."/>
            <person name="Tang H."/>
            <person name="Wang X."/>
            <person name="Chiquet J."/>
            <person name="Belcram H."/>
            <person name="Tong C."/>
            <person name="Samans B."/>
            <person name="Correa M."/>
            <person name="Da Silva C."/>
            <person name="Just J."/>
            <person name="Falentin C."/>
            <person name="Koh C.S."/>
            <person name="Le Clainche I."/>
            <person name="Bernard M."/>
            <person name="Bento P."/>
            <person name="Noel B."/>
            <person name="Labadie K."/>
            <person name="Alberti A."/>
            <person name="Charles M."/>
            <person name="Arnaud D."/>
            <person name="Guo H."/>
            <person name="Daviaud C."/>
            <person name="Alamery S."/>
            <person name="Jabbari K."/>
            <person name="Zhao M."/>
            <person name="Edger P.P."/>
            <person name="Chelaifa H."/>
            <person name="Tack D."/>
            <person name="Lassalle G."/>
            <person name="Mestiri I."/>
            <person name="Schnel N."/>
            <person name="Le Paslier M.C."/>
            <person name="Fan G."/>
            <person name="Renault V."/>
            <person name="Bayer P.E."/>
            <person name="Golicz A.A."/>
            <person name="Manoli S."/>
            <person name="Lee T.H."/>
            <person name="Thi V.H."/>
            <person name="Chalabi S."/>
            <person name="Hu Q."/>
            <person name="Fan C."/>
            <person name="Tollenaere R."/>
            <person name="Lu Y."/>
            <person name="Battail C."/>
            <person name="Shen J."/>
            <person name="Sidebottom C.H."/>
            <person name="Wang X."/>
            <person name="Canaguier A."/>
            <person name="Chauveau A."/>
            <person name="Berard A."/>
            <person name="Deniot G."/>
            <person name="Guan M."/>
            <person name="Liu Z."/>
            <person name="Sun F."/>
            <person name="Lim Y.P."/>
            <person name="Lyons E."/>
            <person name="Town C.D."/>
            <person name="Bancroft I."/>
            <person name="Wang X."/>
            <person name="Meng J."/>
            <person name="Ma J."/>
            <person name="Pires J.C."/>
            <person name="King G.J."/>
            <person name="Brunel D."/>
            <person name="Delourme R."/>
            <person name="Renard M."/>
            <person name="Aury J.M."/>
            <person name="Adams K.L."/>
            <person name="Batley J."/>
            <person name="Snowdon R.J."/>
            <person name="Tost J."/>
            <person name="Edwards D."/>
            <person name="Zhou Y."/>
            <person name="Hua W."/>
            <person name="Sharpe A.G."/>
            <person name="Paterson A.H."/>
            <person name="Guan C."/>
            <person name="Wincker P."/>
        </authorList>
    </citation>
    <scope>NUCLEOTIDE SEQUENCE [LARGE SCALE GENOMIC DNA]</scope>
</reference>
<protein>
    <submittedName>
        <fullName evidence="2">BnaAnng41980D protein</fullName>
    </submittedName>
</protein>
<proteinExistence type="predicted"/>
<dbReference type="PaxDb" id="3708-A0A078K4H9"/>
<keyword evidence="1" id="KW-1133">Transmembrane helix</keyword>
<organism evidence="2">
    <name type="scientific">Brassica napus</name>
    <name type="common">Rape</name>
    <dbReference type="NCBI Taxonomy" id="3708"/>
    <lineage>
        <taxon>Eukaryota</taxon>
        <taxon>Viridiplantae</taxon>
        <taxon>Streptophyta</taxon>
        <taxon>Embryophyta</taxon>
        <taxon>Tracheophyta</taxon>
        <taxon>Spermatophyta</taxon>
        <taxon>Magnoliopsida</taxon>
        <taxon>eudicotyledons</taxon>
        <taxon>Gunneridae</taxon>
        <taxon>Pentapetalae</taxon>
        <taxon>rosids</taxon>
        <taxon>malvids</taxon>
        <taxon>Brassicales</taxon>
        <taxon>Brassicaceae</taxon>
        <taxon>Brassiceae</taxon>
        <taxon>Brassica</taxon>
    </lineage>
</organism>
<evidence type="ECO:0000256" key="1">
    <source>
        <dbReference type="SAM" id="Phobius"/>
    </source>
</evidence>
<keyword evidence="1" id="KW-0472">Membrane</keyword>
<keyword evidence="1" id="KW-0812">Transmembrane</keyword>
<feature type="transmembrane region" description="Helical" evidence="1">
    <location>
        <begin position="83"/>
        <end position="103"/>
    </location>
</feature>
<accession>A0A078K4H9</accession>
<dbReference type="AlphaFoldDB" id="A0A078K4H9"/>